<sequence length="897" mass="96423">MDTLRRFSTEVDENYELVLDMDGLRAKIFSFFGFSPDADLTLTYIDEDGDKVTLVDDDDLRDVMKQELDFILIDVVLNSDKVDKFSIKSSGRRTPLRSMFPIRSRGWRAPLRSRRGPPPLPDLNSGIPAAAAELLESLSGPPLEGLSKLAFDSVSKAASLSPLFVEFVGFVSEMMKNPAGSRSQSRDSGRSNTSKDENTPEELLKNATTSEGSNASKDENMPEELLKNATTFKGSNTPKDGHILKELRKCATSKMDEIGPKELPKNATLKGSNASKELLKCAASMALNALEDESLLDGLLMCATSIVSNVPKEKSCLKSLEKNATSSMSNASKGKSKPEEFLKDVSSEGSNASKYGGRQKLVPKSTTGSKSKQEMVDLNKDICGGLGTTATTPVEQFSEDVGTTVTYVTTAPVHLNDNAASGSQPLHKKPAPPLVSTSGAPPPTTPPTHKKSPPAVSISGAPPPPKPQPVVKIQNTNPFVYSSLSSFVPANKSASEGKSAFGAATLPASSSSSVPAVSSSSSAPRPIVPPRPRPQPGALRSAYIPSSGPHYAASYGSAFGVHSTSYVAPPSRSFVCHEAFAPSGASSTMAYNIVFKVQYRDILRRFNAQVDENHKLDIDMDGLRAKIARLFGFSPDADLTLTYIDEDGDEVTLVDDHELHDVMNQELDFLRIHVVLKGKKWDKVPTSWGERRTALRYPRRPPTLPGPSSGRAAAIAELLKSLPVPLLEELSMLALDSVTKAASSSPLRMVSDPGSMSRSKTSGTSAGSSDSKLKDPTSKRSHASEDGNKREVVPNSFIESKIEQEVAPVVSVFGAQPHEKSPPIFPLFGEPQPRRTPLGYENSKREEPVQIHNNKPAGTPSSNADFSSSYVPAFRGPLFPPTSSLLQPSPFYSGFGR</sequence>
<feature type="region of interest" description="Disordered" evidence="2">
    <location>
        <begin position="742"/>
        <end position="793"/>
    </location>
</feature>
<keyword evidence="5" id="KW-1185">Reference proteome</keyword>
<feature type="compositionally biased region" description="Basic and acidic residues" evidence="2">
    <location>
        <begin position="184"/>
        <end position="204"/>
    </location>
</feature>
<dbReference type="InterPro" id="IPR053793">
    <property type="entry name" value="PB1-like"/>
</dbReference>
<feature type="compositionally biased region" description="Polar residues" evidence="2">
    <location>
        <begin position="754"/>
        <end position="770"/>
    </location>
</feature>
<feature type="domain" description="PB1" evidence="3">
    <location>
        <begin position="1"/>
        <end position="76"/>
    </location>
</feature>
<dbReference type="SUPFAM" id="SSF54277">
    <property type="entry name" value="CAD &amp; PB1 domains"/>
    <property type="match status" value="2"/>
</dbReference>
<dbReference type="Gene3D" id="3.10.20.90">
    <property type="entry name" value="Phosphatidylinositol 3-kinase Catalytic Subunit, Chain A, domain 1"/>
    <property type="match status" value="2"/>
</dbReference>
<feature type="compositionally biased region" description="Basic and acidic residues" evidence="2">
    <location>
        <begin position="771"/>
        <end position="792"/>
    </location>
</feature>
<dbReference type="EMBL" id="VOIH02000009">
    <property type="protein sequence ID" value="KAF3436930.1"/>
    <property type="molecule type" value="Genomic_DNA"/>
</dbReference>
<feature type="compositionally biased region" description="Polar residues" evidence="2">
    <location>
        <begin position="324"/>
        <end position="333"/>
    </location>
</feature>
<name>A0A8K0GWG9_9ROSA</name>
<evidence type="ECO:0000256" key="1">
    <source>
        <dbReference type="ARBA" id="ARBA00011726"/>
    </source>
</evidence>
<reference evidence="4" key="1">
    <citation type="submission" date="2020-03" db="EMBL/GenBank/DDBJ databases">
        <title>A high-quality chromosome-level genome assembly of a woody plant with both climbing and erect habits, Rhamnella rubrinervis.</title>
        <authorList>
            <person name="Lu Z."/>
            <person name="Yang Y."/>
            <person name="Zhu X."/>
            <person name="Sun Y."/>
        </authorList>
    </citation>
    <scope>NUCLEOTIDE SEQUENCE</scope>
    <source>
        <strain evidence="4">BYM</strain>
        <tissue evidence="4">Leaf</tissue>
    </source>
</reference>
<evidence type="ECO:0000256" key="2">
    <source>
        <dbReference type="SAM" id="MobiDB-lite"/>
    </source>
</evidence>
<feature type="region of interest" description="Disordered" evidence="2">
    <location>
        <begin position="416"/>
        <end position="472"/>
    </location>
</feature>
<evidence type="ECO:0000259" key="3">
    <source>
        <dbReference type="PROSITE" id="PS51745"/>
    </source>
</evidence>
<feature type="compositionally biased region" description="Basic and acidic residues" evidence="2">
    <location>
        <begin position="336"/>
        <end position="346"/>
    </location>
</feature>
<dbReference type="InterPro" id="IPR000270">
    <property type="entry name" value="PB1_dom"/>
</dbReference>
<feature type="compositionally biased region" description="Low complexity" evidence="2">
    <location>
        <begin position="507"/>
        <end position="525"/>
    </location>
</feature>
<dbReference type="OrthoDB" id="1166641at2759"/>
<comment type="caution">
    <text evidence="4">The sequence shown here is derived from an EMBL/GenBank/DDBJ whole genome shotgun (WGS) entry which is preliminary data.</text>
</comment>
<feature type="region of interest" description="Disordered" evidence="2">
    <location>
        <begin position="821"/>
        <end position="864"/>
    </location>
</feature>
<dbReference type="SMART" id="SM00666">
    <property type="entry name" value="PB1"/>
    <property type="match status" value="2"/>
</dbReference>
<dbReference type="PANTHER" id="PTHR20930">
    <property type="entry name" value="OVARIAN CARCINOMA ANTIGEN CA125-RELATED"/>
    <property type="match status" value="1"/>
</dbReference>
<feature type="compositionally biased region" description="Pro residues" evidence="2">
    <location>
        <begin position="526"/>
        <end position="535"/>
    </location>
</feature>
<dbReference type="PANTHER" id="PTHR20930:SF0">
    <property type="entry name" value="PROTEIN ILRUN"/>
    <property type="match status" value="1"/>
</dbReference>
<protein>
    <recommendedName>
        <fullName evidence="3">PB1 domain-containing protein</fullName>
    </recommendedName>
</protein>
<dbReference type="Pfam" id="PF00564">
    <property type="entry name" value="PB1"/>
    <property type="match status" value="2"/>
</dbReference>
<evidence type="ECO:0000313" key="4">
    <source>
        <dbReference type="EMBL" id="KAF3436930.1"/>
    </source>
</evidence>
<evidence type="ECO:0000313" key="5">
    <source>
        <dbReference type="Proteomes" id="UP000796880"/>
    </source>
</evidence>
<feature type="domain" description="PB1" evidence="3">
    <location>
        <begin position="592"/>
        <end position="677"/>
    </location>
</feature>
<dbReference type="AlphaFoldDB" id="A0A8K0GWG9"/>
<feature type="region of interest" description="Disordered" evidence="2">
    <location>
        <begin position="324"/>
        <end position="373"/>
    </location>
</feature>
<comment type="subunit">
    <text evidence="1">Homodimers and heterodimers.</text>
</comment>
<dbReference type="Proteomes" id="UP000796880">
    <property type="component" value="Unassembled WGS sequence"/>
</dbReference>
<feature type="region of interest" description="Disordered" evidence="2">
    <location>
        <begin position="177"/>
        <end position="222"/>
    </location>
</feature>
<organism evidence="4 5">
    <name type="scientific">Rhamnella rubrinervis</name>
    <dbReference type="NCBI Taxonomy" id="2594499"/>
    <lineage>
        <taxon>Eukaryota</taxon>
        <taxon>Viridiplantae</taxon>
        <taxon>Streptophyta</taxon>
        <taxon>Embryophyta</taxon>
        <taxon>Tracheophyta</taxon>
        <taxon>Spermatophyta</taxon>
        <taxon>Magnoliopsida</taxon>
        <taxon>eudicotyledons</taxon>
        <taxon>Gunneridae</taxon>
        <taxon>Pentapetalae</taxon>
        <taxon>rosids</taxon>
        <taxon>fabids</taxon>
        <taxon>Rosales</taxon>
        <taxon>Rhamnaceae</taxon>
        <taxon>rhamnoid group</taxon>
        <taxon>Rhamneae</taxon>
        <taxon>Rhamnella</taxon>
    </lineage>
</organism>
<feature type="compositionally biased region" description="Polar residues" evidence="2">
    <location>
        <begin position="206"/>
        <end position="215"/>
    </location>
</feature>
<dbReference type="PROSITE" id="PS51745">
    <property type="entry name" value="PB1"/>
    <property type="match status" value="2"/>
</dbReference>
<proteinExistence type="predicted"/>
<accession>A0A8K0GWG9</accession>
<gene>
    <name evidence="4" type="ORF">FNV43_RR19683</name>
</gene>
<feature type="region of interest" description="Disordered" evidence="2">
    <location>
        <begin position="504"/>
        <end position="540"/>
    </location>
</feature>